<gene>
    <name evidence="5" type="ORF">F993_02264</name>
</gene>
<dbReference type="EC" id="2.3.1.109" evidence="4"/>
<evidence type="ECO:0000313" key="6">
    <source>
        <dbReference type="Proteomes" id="UP000013034"/>
    </source>
</evidence>
<dbReference type="PANTHER" id="PTHR30420">
    <property type="entry name" value="N-SUCCINYLARGININE DIHYDROLASE"/>
    <property type="match status" value="1"/>
</dbReference>
<organism evidence="5 6">
    <name type="scientific">Acinetobacter proteolyticus</name>
    <dbReference type="NCBI Taxonomy" id="1776741"/>
    <lineage>
        <taxon>Bacteria</taxon>
        <taxon>Pseudomonadati</taxon>
        <taxon>Pseudomonadota</taxon>
        <taxon>Gammaproteobacteria</taxon>
        <taxon>Moraxellales</taxon>
        <taxon>Moraxellaceae</taxon>
        <taxon>Acinetobacter</taxon>
    </lineage>
</organism>
<protein>
    <recommendedName>
        <fullName evidence="4">Arginine N-succinyltransferase</fullName>
        <ecNumber evidence="4">2.3.1.109</ecNumber>
    </recommendedName>
</protein>
<dbReference type="SUPFAM" id="SSF55729">
    <property type="entry name" value="Acyl-CoA N-acyltransferases (Nat)"/>
    <property type="match status" value="1"/>
</dbReference>
<evidence type="ECO:0000256" key="3">
    <source>
        <dbReference type="ARBA" id="ARBA00023315"/>
    </source>
</evidence>
<dbReference type="InterPro" id="IPR007041">
    <property type="entry name" value="Arg_succinylTrfase_AstA/AruG"/>
</dbReference>
<evidence type="ECO:0000256" key="4">
    <source>
        <dbReference type="NCBIfam" id="TIGR03244"/>
    </source>
</evidence>
<evidence type="ECO:0000313" key="5">
    <source>
        <dbReference type="EMBL" id="ENU23116.1"/>
    </source>
</evidence>
<dbReference type="InterPro" id="IPR016181">
    <property type="entry name" value="Acyl_CoA_acyltransferase"/>
</dbReference>
<proteinExistence type="predicted"/>
<sequence>MMIVRHAAHRDLDDIYRLAQRAGESGIGLTSLPQNKDILAERITRTTRTLDGLSEKCEASYLFVLEDTSIHKIVGVSAIEVAVGLNEPFYNFRVAKQVHASKALNVYKTLDTLFLSNDHTGCSELCTLFLDPEYRKNQNGKFLSKVRFLFIAAFRSFFEERLIAEMRGFSDQNGQSPFWDSLGYLFFNMDFAAADYLSGVGQKAFIAELMPRFPVYVDLLSSEAREVIAEVHPQTLPAAKVLMSEGLKYQGYVDIFDAGPTLEANTAELRAVKESRLLKVKLTEQVESTETHFLVANDQYQDYAVLLINNKVDESETLHLTAAQAQALNIAEHDQVRVLALEKMENN</sequence>
<reference evidence="5 6" key="1">
    <citation type="submission" date="2013-02" db="EMBL/GenBank/DDBJ databases">
        <title>The Genome Sequence of Acinetobacter sp. NIPH 809.</title>
        <authorList>
            <consortium name="The Broad Institute Genome Sequencing Platform"/>
            <consortium name="The Broad Institute Genome Sequencing Center for Infectious Disease"/>
            <person name="Cerqueira G."/>
            <person name="Feldgarden M."/>
            <person name="Courvalin P."/>
            <person name="Perichon B."/>
            <person name="Grillot-Courvalin C."/>
            <person name="Clermont D."/>
            <person name="Rocha E."/>
            <person name="Yoon E.-J."/>
            <person name="Nemec A."/>
            <person name="Walker B."/>
            <person name="Young S.K."/>
            <person name="Zeng Q."/>
            <person name="Gargeya S."/>
            <person name="Fitzgerald M."/>
            <person name="Haas B."/>
            <person name="Abouelleil A."/>
            <person name="Alvarado L."/>
            <person name="Arachchi H.M."/>
            <person name="Berlin A.M."/>
            <person name="Chapman S.B."/>
            <person name="Dewar J."/>
            <person name="Goldberg J."/>
            <person name="Griggs A."/>
            <person name="Gujja S."/>
            <person name="Hansen M."/>
            <person name="Howarth C."/>
            <person name="Imamovic A."/>
            <person name="Larimer J."/>
            <person name="McCowan C."/>
            <person name="Murphy C."/>
            <person name="Neiman D."/>
            <person name="Pearson M."/>
            <person name="Priest M."/>
            <person name="Roberts A."/>
            <person name="Saif S."/>
            <person name="Shea T."/>
            <person name="Sisk P."/>
            <person name="Sykes S."/>
            <person name="Wortman J."/>
            <person name="Nusbaum C."/>
            <person name="Birren B."/>
        </authorList>
    </citation>
    <scope>NUCLEOTIDE SEQUENCE [LARGE SCALE GENOMIC DNA]</scope>
    <source>
        <strain evidence="5 6">NIPH 809</strain>
    </source>
</reference>
<keyword evidence="1" id="KW-0056">Arginine metabolism</keyword>
<comment type="caution">
    <text evidence="5">The sequence shown here is derived from an EMBL/GenBank/DDBJ whole genome shotgun (WGS) entry which is preliminary data.</text>
</comment>
<dbReference type="Proteomes" id="UP000013034">
    <property type="component" value="Unassembled WGS sequence"/>
</dbReference>
<keyword evidence="2" id="KW-0808">Transferase</keyword>
<keyword evidence="6" id="KW-1185">Reference proteome</keyword>
<accession>A0ABN0JCY9</accession>
<dbReference type="EMBL" id="APOI01000018">
    <property type="protein sequence ID" value="ENU23116.1"/>
    <property type="molecule type" value="Genomic_DNA"/>
</dbReference>
<name>A0ABN0JCY9_9GAMM</name>
<dbReference type="InterPro" id="IPR017650">
    <property type="entry name" value="Arginine_N-succinylTrfase"/>
</dbReference>
<keyword evidence="3" id="KW-0012">Acyltransferase</keyword>
<dbReference type="NCBIfam" id="TIGR03244">
    <property type="entry name" value="arg_catab_AstA"/>
    <property type="match status" value="1"/>
</dbReference>
<dbReference type="PANTHER" id="PTHR30420:SF1">
    <property type="entry name" value="ARGININE N-SUCCINYLTRANSFERASE"/>
    <property type="match status" value="1"/>
</dbReference>
<dbReference type="Gene3D" id="2.40.40.20">
    <property type="match status" value="1"/>
</dbReference>
<dbReference type="Pfam" id="PF04958">
    <property type="entry name" value="AstA"/>
    <property type="match status" value="1"/>
</dbReference>
<evidence type="ECO:0000256" key="2">
    <source>
        <dbReference type="ARBA" id="ARBA00022679"/>
    </source>
</evidence>
<dbReference type="NCBIfam" id="TIGR03243">
    <property type="entry name" value="arg_catab_AOST"/>
    <property type="match status" value="1"/>
</dbReference>
<evidence type="ECO:0000256" key="1">
    <source>
        <dbReference type="ARBA" id="ARBA00022503"/>
    </source>
</evidence>
<dbReference type="RefSeq" id="WP_004654804.1">
    <property type="nucleotide sequence ID" value="NZ_KB849179.1"/>
</dbReference>